<accession>A0A1H8VED5</accession>
<name>A0A1H8VED5_9EURY</name>
<evidence type="ECO:0000313" key="1">
    <source>
        <dbReference type="EMBL" id="SEP13587.1"/>
    </source>
</evidence>
<protein>
    <submittedName>
        <fullName evidence="1">Uncharacterized protein</fullName>
    </submittedName>
</protein>
<proteinExistence type="predicted"/>
<dbReference type="AlphaFoldDB" id="A0A1H8VED5"/>
<sequence>MQDKGLRYTHDVRVRVMNLDKKDSVAYVYVVPRDEDAAEPAAHADKDTAVEAE</sequence>
<keyword evidence="2" id="KW-1185">Reference proteome</keyword>
<evidence type="ECO:0000313" key="2">
    <source>
        <dbReference type="Proteomes" id="UP000199126"/>
    </source>
</evidence>
<organism evidence="1 2">
    <name type="scientific">Halogranum amylolyticum</name>
    <dbReference type="NCBI Taxonomy" id="660520"/>
    <lineage>
        <taxon>Archaea</taxon>
        <taxon>Methanobacteriati</taxon>
        <taxon>Methanobacteriota</taxon>
        <taxon>Stenosarchaea group</taxon>
        <taxon>Halobacteria</taxon>
        <taxon>Halobacteriales</taxon>
        <taxon>Haloferacaceae</taxon>
    </lineage>
</organism>
<dbReference type="Proteomes" id="UP000199126">
    <property type="component" value="Unassembled WGS sequence"/>
</dbReference>
<gene>
    <name evidence="1" type="ORF">SAMN04487948_1165</name>
</gene>
<reference evidence="2" key="1">
    <citation type="submission" date="2016-10" db="EMBL/GenBank/DDBJ databases">
        <authorList>
            <person name="Varghese N."/>
            <person name="Submissions S."/>
        </authorList>
    </citation>
    <scope>NUCLEOTIDE SEQUENCE [LARGE SCALE GENOMIC DNA]</scope>
    <source>
        <strain evidence="2">CGMCC 1.10121</strain>
    </source>
</reference>
<dbReference type="EMBL" id="FODV01000016">
    <property type="protein sequence ID" value="SEP13587.1"/>
    <property type="molecule type" value="Genomic_DNA"/>
</dbReference>